<dbReference type="OrthoDB" id="3262173at2759"/>
<feature type="region of interest" description="Disordered" evidence="1">
    <location>
        <begin position="1"/>
        <end position="41"/>
    </location>
</feature>
<dbReference type="EMBL" id="SDEE01000099">
    <property type="protein sequence ID" value="RXW21682.1"/>
    <property type="molecule type" value="Genomic_DNA"/>
</dbReference>
<feature type="compositionally biased region" description="Polar residues" evidence="1">
    <location>
        <begin position="1"/>
        <end position="12"/>
    </location>
</feature>
<feature type="region of interest" description="Disordered" evidence="1">
    <location>
        <begin position="252"/>
        <end position="338"/>
    </location>
</feature>
<evidence type="ECO:0000313" key="2">
    <source>
        <dbReference type="EMBL" id="RXW21682.1"/>
    </source>
</evidence>
<keyword evidence="3" id="KW-1185">Reference proteome</keyword>
<feature type="compositionally biased region" description="Basic and acidic residues" evidence="1">
    <location>
        <begin position="298"/>
        <end position="310"/>
    </location>
</feature>
<evidence type="ECO:0000256" key="1">
    <source>
        <dbReference type="SAM" id="MobiDB-lite"/>
    </source>
</evidence>
<gene>
    <name evidence="2" type="ORF">EST38_g4172</name>
</gene>
<comment type="caution">
    <text evidence="2">The sequence shown here is derived from an EMBL/GenBank/DDBJ whole genome shotgun (WGS) entry which is preliminary data.</text>
</comment>
<reference evidence="2 3" key="1">
    <citation type="submission" date="2019-01" db="EMBL/GenBank/DDBJ databases">
        <title>Draft genome sequence of Psathyrella aberdarensis IHI B618.</title>
        <authorList>
            <person name="Buettner E."/>
            <person name="Kellner H."/>
        </authorList>
    </citation>
    <scope>NUCLEOTIDE SEQUENCE [LARGE SCALE GENOMIC DNA]</scope>
    <source>
        <strain evidence="2 3">IHI B618</strain>
    </source>
</reference>
<name>A0A4Q2DR48_9AGAR</name>
<feature type="compositionally biased region" description="Polar residues" evidence="1">
    <location>
        <begin position="254"/>
        <end position="263"/>
    </location>
</feature>
<protein>
    <submittedName>
        <fullName evidence="2">Uncharacterized protein</fullName>
    </submittedName>
</protein>
<feature type="compositionally biased region" description="Low complexity" evidence="1">
    <location>
        <begin position="268"/>
        <end position="283"/>
    </location>
</feature>
<sequence>MHVSCMQSSTSKTPRKVDPSVSVAQSAEDEDEESASVADSLADSVVGAAGGRISRTAKDRQEYFKNQSDCHAFGPHRAICSRCKKIVNLTRKQTYAVGPWERHRAKCDQELASDLPLPHNAEEIVNASAQEIFPEQPVRRNATERRAFLLDDNFVEIAEEDRVKCANCQKWVALKKGHPYDLAKWKQHRDKCASQSDRVLTAERKLAIVNDPLVKSFDSTSVECATCGAKVVSTTGKEYDLGAWEEHKAKCSSKIETPTSDVNSIPFPTESPSAKPPSTASTEVTLVATESAANQGRADQHSKKRPRDEDAGASEEDERPSNRARTAAYKPQDSPGVMGWIMLPFRSFARGFRESLKSSDRS</sequence>
<organism evidence="2 3">
    <name type="scientific">Candolleomyces aberdarensis</name>
    <dbReference type="NCBI Taxonomy" id="2316362"/>
    <lineage>
        <taxon>Eukaryota</taxon>
        <taxon>Fungi</taxon>
        <taxon>Dikarya</taxon>
        <taxon>Basidiomycota</taxon>
        <taxon>Agaricomycotina</taxon>
        <taxon>Agaricomycetes</taxon>
        <taxon>Agaricomycetidae</taxon>
        <taxon>Agaricales</taxon>
        <taxon>Agaricineae</taxon>
        <taxon>Psathyrellaceae</taxon>
        <taxon>Candolleomyces</taxon>
    </lineage>
</organism>
<dbReference type="AlphaFoldDB" id="A0A4Q2DR48"/>
<dbReference type="Proteomes" id="UP000290288">
    <property type="component" value="Unassembled WGS sequence"/>
</dbReference>
<proteinExistence type="predicted"/>
<dbReference type="STRING" id="2316362.A0A4Q2DR48"/>
<evidence type="ECO:0000313" key="3">
    <source>
        <dbReference type="Proteomes" id="UP000290288"/>
    </source>
</evidence>
<accession>A0A4Q2DR48</accession>